<dbReference type="Pfam" id="PF22505">
    <property type="entry name" value="RNase_J_b_CASP"/>
    <property type="match status" value="1"/>
</dbReference>
<dbReference type="EMBL" id="JAACYS010000004">
    <property type="protein sequence ID" value="NCU16475.1"/>
    <property type="molecule type" value="Genomic_DNA"/>
</dbReference>
<gene>
    <name evidence="10" type="primary">rnj</name>
    <name evidence="13" type="ORF">GW534_01635</name>
</gene>
<dbReference type="PIRSF" id="PIRSF004803">
    <property type="entry name" value="RnjA"/>
    <property type="match status" value="1"/>
</dbReference>
<dbReference type="Gene3D" id="3.40.50.10710">
    <property type="entry name" value="Metallo-hydrolase/oxidoreductase"/>
    <property type="match status" value="1"/>
</dbReference>
<dbReference type="InterPro" id="IPR011108">
    <property type="entry name" value="RMMBL"/>
</dbReference>
<dbReference type="CDD" id="cd07714">
    <property type="entry name" value="RNaseJ_MBL-fold"/>
    <property type="match status" value="1"/>
</dbReference>
<evidence type="ECO:0000313" key="14">
    <source>
        <dbReference type="Proteomes" id="UP000743899"/>
    </source>
</evidence>
<dbReference type="PROSITE" id="PS01292">
    <property type="entry name" value="UPF0036"/>
    <property type="match status" value="1"/>
</dbReference>
<sequence length="557" mass="62768">MFYLGNEISQSIKVICLGGVGELGKNMYVVEVNDDLFVIDAGLMFPEDEMFGIDIVIPDFSYLVENKHRIRGIFLSHGHEDHTGAIAYILKNITVPVYGTKLTLALTKVKLREQGLSMEIDFREVKENTRLKFEHANISFFHVNHSIPDSVGICIETKHGHIVYTGDFKFDQSADPLYRAHISKMAKIGDRGVLCLLSDSTESEKEGYTPSEITIAKELDDVFKRAKGRIIFACYASQINAIQRLINVSHHSERKVAIIGRTLQNVFQVATKHRYIKVPEDLIIPAGKLSEYAEDEVVILMTGHQGEPLEALQNMVKKPYNQIQIQKGDTVIIAASPHRGGEKFLIRTVDMLYRAGANVISGKRVHVSGHGRREELKLMINLMKPKFFIPIHGEYKMLVSHAQIAEHMGIPKENIFIPGKGDVVEITEQKIRGNGRVTAGNILIDGSGVGDVGNIVLRDRKMLSQDGIFIVVVTINRNEKKIASGPEIISRGFVYVRESEELIGQATKLIREIVERNLRGQFFEWSNVKQEIRDSLNGFLFNQTKRRPMIIPIIMEI</sequence>
<accession>A0ABW9ZZ82</accession>
<evidence type="ECO:0000256" key="8">
    <source>
        <dbReference type="ARBA" id="ARBA00022839"/>
    </source>
</evidence>
<comment type="similarity">
    <text evidence="10 11">Belongs to the metallo-beta-lactamase superfamily. RNA-metabolizing metallo-beta-lactamase-like family. Bacterial RNase J subfamily.</text>
</comment>
<dbReference type="Pfam" id="PF07521">
    <property type="entry name" value="RMMBL"/>
    <property type="match status" value="1"/>
</dbReference>
<keyword evidence="1 10" id="KW-0963">Cytoplasm</keyword>
<comment type="subcellular location">
    <subcellularLocation>
        <location evidence="10 11">Cytoplasm</location>
    </subcellularLocation>
</comment>
<keyword evidence="14" id="KW-1185">Reference proteome</keyword>
<keyword evidence="5 10" id="KW-0255">Endonuclease</keyword>
<dbReference type="InterPro" id="IPR041636">
    <property type="entry name" value="RNase_J_C"/>
</dbReference>
<dbReference type="Proteomes" id="UP000743899">
    <property type="component" value="Unassembled WGS sequence"/>
</dbReference>
<evidence type="ECO:0000256" key="6">
    <source>
        <dbReference type="ARBA" id="ARBA00022801"/>
    </source>
</evidence>
<dbReference type="InterPro" id="IPR004613">
    <property type="entry name" value="RNase_J"/>
</dbReference>
<dbReference type="InterPro" id="IPR042173">
    <property type="entry name" value="RNase_J_2"/>
</dbReference>
<keyword evidence="9 10" id="KW-0694">RNA-binding</keyword>
<keyword evidence="6 10" id="KW-0378">Hydrolase</keyword>
<dbReference type="Pfam" id="PF00753">
    <property type="entry name" value="Lactamase_B"/>
    <property type="match status" value="1"/>
</dbReference>
<keyword evidence="2 10" id="KW-0698">rRNA processing</keyword>
<dbReference type="InterPro" id="IPR036866">
    <property type="entry name" value="RibonucZ/Hydroxyglut_hydro"/>
</dbReference>
<dbReference type="SUPFAM" id="SSF56281">
    <property type="entry name" value="Metallo-hydrolase/oxidoreductase"/>
    <property type="match status" value="1"/>
</dbReference>
<dbReference type="PANTHER" id="PTHR43694:SF4">
    <property type="entry name" value="RIBONUCLEASE J 2"/>
    <property type="match status" value="1"/>
</dbReference>
<keyword evidence="8 10" id="KW-0269">Exonuclease</keyword>
<comment type="cofactor">
    <cofactor evidence="11">
        <name>Zn(2+)</name>
        <dbReference type="ChEBI" id="CHEBI:29105"/>
    </cofactor>
    <text evidence="11">Binds 2 Zn(2+) ions per subunit. It is not clear if Zn(2+) or Mg(2+) is physiologically important.</text>
</comment>
<organism evidence="13 14">
    <name type="scientific">Pallidibacillus pasinlerensis</name>
    <dbReference type="NCBI Taxonomy" id="2703818"/>
    <lineage>
        <taxon>Bacteria</taxon>
        <taxon>Bacillati</taxon>
        <taxon>Bacillota</taxon>
        <taxon>Bacilli</taxon>
        <taxon>Bacillales</taxon>
        <taxon>Bacillaceae</taxon>
        <taxon>Pallidibacillus</taxon>
    </lineage>
</organism>
<protein>
    <recommendedName>
        <fullName evidence="10 11">Ribonuclease J</fullName>
        <shortName evidence="10">RNase J</shortName>
        <ecNumber evidence="10 11">3.1.-.-</ecNumber>
    </recommendedName>
</protein>
<keyword evidence="4 11" id="KW-0479">Metal-binding</keyword>
<evidence type="ECO:0000256" key="4">
    <source>
        <dbReference type="ARBA" id="ARBA00022723"/>
    </source>
</evidence>
<dbReference type="InterPro" id="IPR055132">
    <property type="entry name" value="RNase_J_b_CASP"/>
</dbReference>
<evidence type="ECO:0000256" key="3">
    <source>
        <dbReference type="ARBA" id="ARBA00022722"/>
    </source>
</evidence>
<dbReference type="PANTHER" id="PTHR43694">
    <property type="entry name" value="RIBONUCLEASE J"/>
    <property type="match status" value="1"/>
</dbReference>
<keyword evidence="3 10" id="KW-0540">Nuclease</keyword>
<name>A0ABW9ZZ82_9BACI</name>
<evidence type="ECO:0000256" key="7">
    <source>
        <dbReference type="ARBA" id="ARBA00022833"/>
    </source>
</evidence>
<proteinExistence type="inferred from homology"/>
<dbReference type="SMART" id="SM00849">
    <property type="entry name" value="Lactamase_B"/>
    <property type="match status" value="1"/>
</dbReference>
<comment type="caution">
    <text evidence="13">The sequence shown here is derived from an EMBL/GenBank/DDBJ whole genome shotgun (WGS) entry which is preliminary data.</text>
</comment>
<reference evidence="13 14" key="1">
    <citation type="submission" date="2020-01" db="EMBL/GenBank/DDBJ databases">
        <title>A novel Bacillus sp. from Pasinler.</title>
        <authorList>
            <person name="Adiguzel A."/>
            <person name="Ay H."/>
            <person name="Baltaci M.O."/>
        </authorList>
    </citation>
    <scope>NUCLEOTIDE SEQUENCE [LARGE SCALE GENOMIC DNA]</scope>
    <source>
        <strain evidence="13 14">P1</strain>
    </source>
</reference>
<feature type="domain" description="Metallo-beta-lactamase" evidence="12">
    <location>
        <begin position="24"/>
        <end position="219"/>
    </location>
</feature>
<dbReference type="NCBIfam" id="TIGR00649">
    <property type="entry name" value="MG423"/>
    <property type="match status" value="1"/>
</dbReference>
<dbReference type="InterPro" id="IPR030854">
    <property type="entry name" value="RNase_J_bac"/>
</dbReference>
<dbReference type="InterPro" id="IPR001279">
    <property type="entry name" value="Metallo-B-lactamas"/>
</dbReference>
<dbReference type="HAMAP" id="MF_01491">
    <property type="entry name" value="RNase_J_bact"/>
    <property type="match status" value="1"/>
</dbReference>
<evidence type="ECO:0000256" key="10">
    <source>
        <dbReference type="HAMAP-Rule" id="MF_01491"/>
    </source>
</evidence>
<dbReference type="EC" id="3.1.-.-" evidence="10 11"/>
<dbReference type="RefSeq" id="WP_161919309.1">
    <property type="nucleotide sequence ID" value="NZ_JAACYS010000004.1"/>
</dbReference>
<evidence type="ECO:0000313" key="13">
    <source>
        <dbReference type="EMBL" id="NCU16475.1"/>
    </source>
</evidence>
<comment type="function">
    <text evidence="10">An RNase that has 5'-3' exonuclease and possibly endonuclease activity. Involved in maturation of rRNA and in some organisms also mRNA maturation and/or decay.</text>
</comment>
<dbReference type="Gene3D" id="3.60.15.10">
    <property type="entry name" value="Ribonuclease Z/Hydroxyacylglutathione hydrolase-like"/>
    <property type="match status" value="1"/>
</dbReference>
<evidence type="ECO:0000256" key="11">
    <source>
        <dbReference type="PIRNR" id="PIRNR004803"/>
    </source>
</evidence>
<keyword evidence="7" id="KW-0862">Zinc</keyword>
<evidence type="ECO:0000256" key="9">
    <source>
        <dbReference type="ARBA" id="ARBA00022884"/>
    </source>
</evidence>
<comment type="subunit">
    <text evidence="10">Homodimer, may be a subunit of the RNA degradosome.</text>
</comment>
<feature type="binding site" evidence="10">
    <location>
        <begin position="366"/>
        <end position="370"/>
    </location>
    <ligand>
        <name>substrate</name>
    </ligand>
</feature>
<dbReference type="InterPro" id="IPR001587">
    <property type="entry name" value="RNase_J_CS"/>
</dbReference>
<evidence type="ECO:0000256" key="2">
    <source>
        <dbReference type="ARBA" id="ARBA00022552"/>
    </source>
</evidence>
<dbReference type="Gene3D" id="3.10.20.580">
    <property type="match status" value="1"/>
</dbReference>
<evidence type="ECO:0000259" key="12">
    <source>
        <dbReference type="SMART" id="SM00849"/>
    </source>
</evidence>
<dbReference type="Pfam" id="PF17770">
    <property type="entry name" value="RNase_J_C"/>
    <property type="match status" value="1"/>
</dbReference>
<evidence type="ECO:0000256" key="5">
    <source>
        <dbReference type="ARBA" id="ARBA00022759"/>
    </source>
</evidence>
<evidence type="ECO:0000256" key="1">
    <source>
        <dbReference type="ARBA" id="ARBA00022490"/>
    </source>
</evidence>